<evidence type="ECO:0000313" key="4">
    <source>
        <dbReference type="EMBL" id="KAH7512041.1"/>
    </source>
</evidence>
<dbReference type="EMBL" id="JAEACU010000012">
    <property type="protein sequence ID" value="KAH7512041.1"/>
    <property type="molecule type" value="Genomic_DNA"/>
</dbReference>
<protein>
    <submittedName>
        <fullName evidence="4">Uncharacterized protein</fullName>
    </submittedName>
</protein>
<dbReference type="GO" id="GO:0035251">
    <property type="term" value="F:UDP-glucosyltransferase activity"/>
    <property type="evidence" value="ECO:0007669"/>
    <property type="project" value="TreeGrafter"/>
</dbReference>
<evidence type="ECO:0000256" key="1">
    <source>
        <dbReference type="ARBA" id="ARBA00009995"/>
    </source>
</evidence>
<reference evidence="4" key="1">
    <citation type="journal article" date="2021" name="Front. Plant Sci.">
        <title>Chromosome-Scale Genome Assembly for Chinese Sour Jujube and Insights Into Its Genome Evolution and Domestication Signature.</title>
        <authorList>
            <person name="Shen L.-Y."/>
            <person name="Luo H."/>
            <person name="Wang X.-L."/>
            <person name="Wang X.-M."/>
            <person name="Qiu X.-J."/>
            <person name="Liu H."/>
            <person name="Zhou S.-S."/>
            <person name="Jia K.-H."/>
            <person name="Nie S."/>
            <person name="Bao Y.-T."/>
            <person name="Zhang R.-G."/>
            <person name="Yun Q.-Z."/>
            <person name="Chai Y.-H."/>
            <person name="Lu J.-Y."/>
            <person name="Li Y."/>
            <person name="Zhao S.-W."/>
            <person name="Mao J.-F."/>
            <person name="Jia S.-G."/>
            <person name="Mao Y.-M."/>
        </authorList>
    </citation>
    <scope>NUCLEOTIDE SEQUENCE</scope>
    <source>
        <strain evidence="4">AT0</strain>
        <tissue evidence="4">Leaf</tissue>
    </source>
</reference>
<proteinExistence type="inferred from homology"/>
<dbReference type="PANTHER" id="PTHR48047">
    <property type="entry name" value="GLYCOSYLTRANSFERASE"/>
    <property type="match status" value="1"/>
</dbReference>
<keyword evidence="2" id="KW-0328">Glycosyltransferase</keyword>
<dbReference type="PANTHER" id="PTHR48047:SF237">
    <property type="entry name" value="UDP-GLYCOSYLTRANSFERASE 73C3-LIKE"/>
    <property type="match status" value="1"/>
</dbReference>
<evidence type="ECO:0000313" key="5">
    <source>
        <dbReference type="Proteomes" id="UP000813462"/>
    </source>
</evidence>
<dbReference type="SUPFAM" id="SSF53756">
    <property type="entry name" value="UDP-Glycosyltransferase/glycogen phosphorylase"/>
    <property type="match status" value="1"/>
</dbReference>
<gene>
    <name evidence="4" type="ORF">FEM48_Zijuj12G0048400</name>
</gene>
<organism evidence="4 5">
    <name type="scientific">Ziziphus jujuba var. spinosa</name>
    <dbReference type="NCBI Taxonomy" id="714518"/>
    <lineage>
        <taxon>Eukaryota</taxon>
        <taxon>Viridiplantae</taxon>
        <taxon>Streptophyta</taxon>
        <taxon>Embryophyta</taxon>
        <taxon>Tracheophyta</taxon>
        <taxon>Spermatophyta</taxon>
        <taxon>Magnoliopsida</taxon>
        <taxon>eudicotyledons</taxon>
        <taxon>Gunneridae</taxon>
        <taxon>Pentapetalae</taxon>
        <taxon>rosids</taxon>
        <taxon>fabids</taxon>
        <taxon>Rosales</taxon>
        <taxon>Rhamnaceae</taxon>
        <taxon>Paliureae</taxon>
        <taxon>Ziziphus</taxon>
    </lineage>
</organism>
<evidence type="ECO:0000256" key="2">
    <source>
        <dbReference type="ARBA" id="ARBA00022676"/>
    </source>
</evidence>
<sequence length="324" mass="36052">MNSSSTNPIMKNSRVNQLHFVLIPLMSPGHHIPMIDMARLLAQHGVFATIVTTPLNALRFNSTIQRASDSGLQIRLVSLHFPSTEAGLPDGCENMDNLPSRTLIKNFFIASSMLQKPFEDLLLGLQPPPSCIVSGKNLAWTVETSRKFRIPRVFFDGMGCFAFCCTNRLEISKVHERVVSDSESFVVPGIPHRIELTKRKLPENLNPGSPDLTAVRNNMRAAEVVADAILVNTFEDLEADYVKDYKMVKGNNVWCIGPVSASNKSNLDKIERGDETASIEPKGNVYTHILCIFCENEKDGIHSEAWPVENALSVSEFKSWPVDE</sequence>
<accession>A0A978UB98</accession>
<comment type="similarity">
    <text evidence="1">Belongs to the UDP-glycosyltransferase family.</text>
</comment>
<dbReference type="AlphaFoldDB" id="A0A978UB98"/>
<dbReference type="Proteomes" id="UP000813462">
    <property type="component" value="Unassembled WGS sequence"/>
</dbReference>
<dbReference type="FunFam" id="3.40.50.2000:FF:000071">
    <property type="entry name" value="Glycosyltransferase"/>
    <property type="match status" value="1"/>
</dbReference>
<keyword evidence="3" id="KW-0808">Transferase</keyword>
<name>A0A978UB98_ZIZJJ</name>
<comment type="caution">
    <text evidence="4">The sequence shown here is derived from an EMBL/GenBank/DDBJ whole genome shotgun (WGS) entry which is preliminary data.</text>
</comment>
<evidence type="ECO:0000256" key="3">
    <source>
        <dbReference type="ARBA" id="ARBA00022679"/>
    </source>
</evidence>
<dbReference type="Gene3D" id="3.40.50.2000">
    <property type="entry name" value="Glycogen Phosphorylase B"/>
    <property type="match status" value="1"/>
</dbReference>